<dbReference type="InParanoid" id="E8N564"/>
<accession>E8N564</accession>
<feature type="transmembrane region" description="Helical" evidence="1">
    <location>
        <begin position="105"/>
        <end position="122"/>
    </location>
</feature>
<gene>
    <name evidence="2" type="ordered locus">ANT_15500</name>
</gene>
<reference evidence="2 3" key="1">
    <citation type="submission" date="2010-12" db="EMBL/GenBank/DDBJ databases">
        <title>Whole genome sequence of Anaerolinea thermophila UNI-1.</title>
        <authorList>
            <person name="Narita-Yamada S."/>
            <person name="Kishi E."/>
            <person name="Watanabe Y."/>
            <person name="Takasaki K."/>
            <person name="Ankai A."/>
            <person name="Oguchi A."/>
            <person name="Fukui S."/>
            <person name="Takahashi M."/>
            <person name="Yashiro I."/>
            <person name="Hosoyama A."/>
            <person name="Sekiguchi Y."/>
            <person name="Hanada S."/>
            <person name="Fujita N."/>
        </authorList>
    </citation>
    <scope>NUCLEOTIDE SEQUENCE [LARGE SCALE GENOMIC DNA]</scope>
    <source>
        <strain evidence="3">DSM 14523 / JCM 11388 / NBRC 100420 / UNI-1</strain>
    </source>
</reference>
<name>E8N564_ANATU</name>
<feature type="transmembrane region" description="Helical" evidence="1">
    <location>
        <begin position="234"/>
        <end position="255"/>
    </location>
</feature>
<feature type="transmembrane region" description="Helical" evidence="1">
    <location>
        <begin position="127"/>
        <end position="146"/>
    </location>
</feature>
<protein>
    <submittedName>
        <fullName evidence="2">Hypothetical membrane protein</fullName>
    </submittedName>
</protein>
<feature type="transmembrane region" description="Helical" evidence="1">
    <location>
        <begin position="74"/>
        <end position="99"/>
    </location>
</feature>
<dbReference type="KEGG" id="atm:ANT_15500"/>
<dbReference type="Proteomes" id="UP000008922">
    <property type="component" value="Chromosome"/>
</dbReference>
<keyword evidence="1" id="KW-0472">Membrane</keyword>
<keyword evidence="1" id="KW-1133">Transmembrane helix</keyword>
<feature type="transmembrane region" description="Helical" evidence="1">
    <location>
        <begin position="152"/>
        <end position="169"/>
    </location>
</feature>
<feature type="transmembrane region" description="Helical" evidence="1">
    <location>
        <begin position="176"/>
        <end position="197"/>
    </location>
</feature>
<dbReference type="EMBL" id="AP012029">
    <property type="protein sequence ID" value="BAJ63578.1"/>
    <property type="molecule type" value="Genomic_DNA"/>
</dbReference>
<proteinExistence type="predicted"/>
<sequence length="290" mass="31562">MSILGMINDFRNHVRSGIIRRPVWEKINGAAFIVLGLLALIAQLLHIPYFWGIAFVGMGLVFTLGGWRFSFPVYVYLGNLIMALGIGMLLLLSSGAITFEKLGNLFGVISSGFFIASLAVYLRFKRFFWWSLFPTAVFGGLSVVFVFTSSRWVDFVFWMGILLGVAFLLSGGYLKLVGLVIPGCLLSAIGLGVHFGFGVGESTSIISDVGVLLLWFAAGWGAIPLFARWWCDYLPLWPMIPAGVIGIVGLGLFIGGNPDNAAFFIGNTSAVLFIAIGLYLILLRRGMHSG</sequence>
<feature type="transmembrane region" description="Helical" evidence="1">
    <location>
        <begin position="209"/>
        <end position="227"/>
    </location>
</feature>
<dbReference type="AlphaFoldDB" id="E8N564"/>
<keyword evidence="1" id="KW-0812">Transmembrane</keyword>
<feature type="transmembrane region" description="Helical" evidence="1">
    <location>
        <begin position="261"/>
        <end position="282"/>
    </location>
</feature>
<evidence type="ECO:0000256" key="1">
    <source>
        <dbReference type="SAM" id="Phobius"/>
    </source>
</evidence>
<evidence type="ECO:0000313" key="3">
    <source>
        <dbReference type="Proteomes" id="UP000008922"/>
    </source>
</evidence>
<dbReference type="HOGENOM" id="CLU_958588_0_0_0"/>
<dbReference type="STRING" id="926569.ANT_15500"/>
<keyword evidence="3" id="KW-1185">Reference proteome</keyword>
<feature type="transmembrane region" description="Helical" evidence="1">
    <location>
        <begin position="48"/>
        <end position="67"/>
    </location>
</feature>
<feature type="transmembrane region" description="Helical" evidence="1">
    <location>
        <begin position="23"/>
        <end position="42"/>
    </location>
</feature>
<organism evidence="2 3">
    <name type="scientific">Anaerolinea thermophila (strain DSM 14523 / JCM 11388 / NBRC 100420 / UNI-1)</name>
    <dbReference type="NCBI Taxonomy" id="926569"/>
    <lineage>
        <taxon>Bacteria</taxon>
        <taxon>Bacillati</taxon>
        <taxon>Chloroflexota</taxon>
        <taxon>Anaerolineae</taxon>
        <taxon>Anaerolineales</taxon>
        <taxon>Anaerolineaceae</taxon>
        <taxon>Anaerolinea</taxon>
    </lineage>
</organism>
<evidence type="ECO:0000313" key="2">
    <source>
        <dbReference type="EMBL" id="BAJ63578.1"/>
    </source>
</evidence>